<dbReference type="EMBL" id="AQQZ01000028">
    <property type="protein sequence ID" value="KNG91834.1"/>
    <property type="molecule type" value="Genomic_DNA"/>
</dbReference>
<keyword evidence="2" id="KW-1185">Reference proteome</keyword>
<evidence type="ECO:0000313" key="1">
    <source>
        <dbReference type="EMBL" id="KNG91834.1"/>
    </source>
</evidence>
<gene>
    <name evidence="1" type="ORF">ATO11_20650</name>
</gene>
<dbReference type="AlphaFoldDB" id="A0A0L1JJ90"/>
<proteinExistence type="predicted"/>
<protein>
    <submittedName>
        <fullName evidence="1">Uncharacterized protein</fullName>
    </submittedName>
</protein>
<sequence>MYRAAAFQDIADTGLCTCEARFPSWDVAVDYYLENYSRIDNQYEVQQITKTYRTSIAANRAMVRELCEAQGNWD</sequence>
<name>A0A0L1JJ90_9RHOB</name>
<organism evidence="1 2">
    <name type="scientific">Pseudaestuariivita atlantica</name>
    <dbReference type="NCBI Taxonomy" id="1317121"/>
    <lineage>
        <taxon>Bacteria</taxon>
        <taxon>Pseudomonadati</taxon>
        <taxon>Pseudomonadota</taxon>
        <taxon>Alphaproteobacteria</taxon>
        <taxon>Rhodobacterales</taxon>
        <taxon>Paracoccaceae</taxon>
        <taxon>Pseudaestuariivita</taxon>
    </lineage>
</organism>
<accession>A0A0L1JJ90</accession>
<dbReference type="Proteomes" id="UP000036938">
    <property type="component" value="Unassembled WGS sequence"/>
</dbReference>
<evidence type="ECO:0000313" key="2">
    <source>
        <dbReference type="Proteomes" id="UP000036938"/>
    </source>
</evidence>
<dbReference type="STRING" id="1317121.ATO11_20650"/>
<comment type="caution">
    <text evidence="1">The sequence shown here is derived from an EMBL/GenBank/DDBJ whole genome shotgun (WGS) entry which is preliminary data.</text>
</comment>
<reference evidence="1 2" key="1">
    <citation type="journal article" date="2015" name="Int. J. Syst. Evol. Microbiol.">
        <title>Aestuariivita atlantica sp. nov., isolated from deep sea sediment of the Atlantic Ocean.</title>
        <authorList>
            <person name="Li G."/>
            <person name="Lai Q."/>
            <person name="Du Y."/>
            <person name="Liu X."/>
            <person name="Sun F."/>
            <person name="Shao Z."/>
        </authorList>
    </citation>
    <scope>NUCLEOTIDE SEQUENCE [LARGE SCALE GENOMIC DNA]</scope>
    <source>
        <strain evidence="1 2">22II-S11-z3</strain>
    </source>
</reference>